<evidence type="ECO:0000313" key="4">
    <source>
        <dbReference type="EMBL" id="CCA70668.1"/>
    </source>
</evidence>
<name>G4TH87_SERID</name>
<dbReference type="Pfam" id="PF01125">
    <property type="entry name" value="BUD31"/>
    <property type="match status" value="1"/>
</dbReference>
<dbReference type="STRING" id="1109443.G4TH87"/>
<comment type="caution">
    <text evidence="4">The sequence shown here is derived from an EMBL/GenBank/DDBJ whole genome shotgun (WGS) entry which is preliminary data.</text>
</comment>
<reference evidence="4 5" key="1">
    <citation type="journal article" date="2011" name="PLoS Pathog.">
        <title>Endophytic Life Strategies Decoded by Genome and Transcriptome Analyses of the Mutualistic Root Symbiont Piriformospora indica.</title>
        <authorList>
            <person name="Zuccaro A."/>
            <person name="Lahrmann U."/>
            <person name="Guldener U."/>
            <person name="Langen G."/>
            <person name="Pfiffi S."/>
            <person name="Biedenkopf D."/>
            <person name="Wong P."/>
            <person name="Samans B."/>
            <person name="Grimm C."/>
            <person name="Basiewicz M."/>
            <person name="Murat C."/>
            <person name="Martin F."/>
            <person name="Kogel K.H."/>
        </authorList>
    </citation>
    <scope>NUCLEOTIDE SEQUENCE [LARGE SCALE GENOMIC DNA]</scope>
    <source>
        <strain evidence="4 5">DSM 11827</strain>
    </source>
</reference>
<dbReference type="PANTHER" id="PTHR19411:SF0">
    <property type="entry name" value="PROTEIN BUD31 HOMOLOG"/>
    <property type="match status" value="1"/>
</dbReference>
<gene>
    <name evidence="4" type="ORF">PIIN_04604</name>
</gene>
<proteinExistence type="inferred from homology"/>
<evidence type="ECO:0000313" key="5">
    <source>
        <dbReference type="Proteomes" id="UP000007148"/>
    </source>
</evidence>
<protein>
    <submittedName>
        <fullName evidence="4">Probable G10 protein</fullName>
    </submittedName>
</protein>
<keyword evidence="3" id="KW-0539">Nucleus</keyword>
<dbReference type="eggNOG" id="KOG3404">
    <property type="taxonomic scope" value="Eukaryota"/>
</dbReference>
<dbReference type="HOGENOM" id="CLU_2455557_0_0_1"/>
<accession>G4TH87</accession>
<dbReference type="Proteomes" id="UP000007148">
    <property type="component" value="Unassembled WGS sequence"/>
</dbReference>
<dbReference type="PRINTS" id="PR00322">
    <property type="entry name" value="G10"/>
</dbReference>
<comment type="subcellular location">
    <subcellularLocation>
        <location evidence="1">Nucleus</location>
    </subcellularLocation>
</comment>
<keyword evidence="5" id="KW-1185">Reference proteome</keyword>
<evidence type="ECO:0000256" key="1">
    <source>
        <dbReference type="ARBA" id="ARBA00004123"/>
    </source>
</evidence>
<dbReference type="InterPro" id="IPR001748">
    <property type="entry name" value="BUD31"/>
</dbReference>
<dbReference type="AlphaFoldDB" id="G4TH87"/>
<dbReference type="FunCoup" id="G4TH87">
    <property type="interactions" value="533"/>
</dbReference>
<organism evidence="4 5">
    <name type="scientific">Serendipita indica (strain DSM 11827)</name>
    <name type="common">Root endophyte fungus</name>
    <name type="synonym">Piriformospora indica</name>
    <dbReference type="NCBI Taxonomy" id="1109443"/>
    <lineage>
        <taxon>Eukaryota</taxon>
        <taxon>Fungi</taxon>
        <taxon>Dikarya</taxon>
        <taxon>Basidiomycota</taxon>
        <taxon>Agaricomycotina</taxon>
        <taxon>Agaricomycetes</taxon>
        <taxon>Sebacinales</taxon>
        <taxon>Serendipitaceae</taxon>
        <taxon>Serendipita</taxon>
    </lineage>
</organism>
<dbReference type="OrthoDB" id="277109at2759"/>
<comment type="similarity">
    <text evidence="2">Belongs to the BUD31 (G10) family.</text>
</comment>
<dbReference type="GO" id="GO:0005681">
    <property type="term" value="C:spliceosomal complex"/>
    <property type="evidence" value="ECO:0007669"/>
    <property type="project" value="TreeGrafter"/>
</dbReference>
<dbReference type="EMBL" id="CAFZ01000090">
    <property type="protein sequence ID" value="CCA70668.1"/>
    <property type="molecule type" value="Genomic_DNA"/>
</dbReference>
<evidence type="ECO:0000256" key="3">
    <source>
        <dbReference type="ARBA" id="ARBA00023242"/>
    </source>
</evidence>
<dbReference type="PANTHER" id="PTHR19411">
    <property type="entry name" value="PROTEIN BUD31-RELATED"/>
    <property type="match status" value="1"/>
</dbReference>
<dbReference type="GO" id="GO:0000398">
    <property type="term" value="P:mRNA splicing, via spliceosome"/>
    <property type="evidence" value="ECO:0007669"/>
    <property type="project" value="TreeGrafter"/>
</dbReference>
<evidence type="ECO:0000256" key="2">
    <source>
        <dbReference type="ARBA" id="ARBA00005287"/>
    </source>
</evidence>
<sequence>MRDAENESHEGKRKNESLWPIMRISHTRSRYIYELYYKREAISKELYDWLLKQGYADANLIAKWKKPGYEKLCCVRCIQSKASLSLVYP</sequence>
<dbReference type="InParanoid" id="G4TH87"/>